<dbReference type="SUPFAM" id="SSF47005">
    <property type="entry name" value="Peripheral subunit-binding domain of 2-oxo acid dehydrogenase complex"/>
    <property type="match status" value="1"/>
</dbReference>
<gene>
    <name evidence="9" type="ORF">SAMN04487935_0061</name>
</gene>
<dbReference type="InterPro" id="IPR000089">
    <property type="entry name" value="Biotin_lipoyl"/>
</dbReference>
<evidence type="ECO:0000256" key="3">
    <source>
        <dbReference type="ARBA" id="ARBA00011484"/>
    </source>
</evidence>
<dbReference type="SUPFAM" id="SSF52777">
    <property type="entry name" value="CoA-dependent acyltransferases"/>
    <property type="match status" value="1"/>
</dbReference>
<dbReference type="GO" id="GO:0016407">
    <property type="term" value="F:acetyltransferase activity"/>
    <property type="evidence" value="ECO:0007669"/>
    <property type="project" value="TreeGrafter"/>
</dbReference>
<comment type="subunit">
    <text evidence="3">Forms a 24-polypeptide structural core with octahedral symmetry.</text>
</comment>
<proteinExistence type="inferred from homology"/>
<dbReference type="PANTHER" id="PTHR43178">
    <property type="entry name" value="DIHYDROLIPOAMIDE ACETYLTRANSFERASE COMPONENT OF PYRUVATE DEHYDROGENASE COMPLEX"/>
    <property type="match status" value="1"/>
</dbReference>
<dbReference type="AlphaFoldDB" id="A0A1G8REA3"/>
<evidence type="ECO:0000256" key="4">
    <source>
        <dbReference type="ARBA" id="ARBA00022679"/>
    </source>
</evidence>
<dbReference type="Gene3D" id="2.40.50.100">
    <property type="match status" value="1"/>
</dbReference>
<dbReference type="InterPro" id="IPR036625">
    <property type="entry name" value="E3-bd_dom_sf"/>
</dbReference>
<dbReference type="GO" id="GO:0031405">
    <property type="term" value="F:lipoic acid binding"/>
    <property type="evidence" value="ECO:0007669"/>
    <property type="project" value="TreeGrafter"/>
</dbReference>
<dbReference type="SUPFAM" id="SSF51230">
    <property type="entry name" value="Single hybrid motif"/>
    <property type="match status" value="1"/>
</dbReference>
<dbReference type="InterPro" id="IPR011053">
    <property type="entry name" value="Single_hybrid_motif"/>
</dbReference>
<dbReference type="InterPro" id="IPR003016">
    <property type="entry name" value="2-oxoA_DH_lipoyl-BS"/>
</dbReference>
<keyword evidence="5 7" id="KW-0450">Lipoyl</keyword>
<keyword evidence="6 7" id="KW-0012">Acyltransferase</keyword>
<keyword evidence="4 7" id="KW-0808">Transferase</keyword>
<dbReference type="Pfam" id="PF02817">
    <property type="entry name" value="E3_binding"/>
    <property type="match status" value="1"/>
</dbReference>
<evidence type="ECO:0000256" key="6">
    <source>
        <dbReference type="ARBA" id="ARBA00023315"/>
    </source>
</evidence>
<keyword evidence="10" id="KW-1185">Reference proteome</keyword>
<dbReference type="EC" id="2.3.1.-" evidence="7"/>
<dbReference type="STRING" id="1128970.SAMN04487935_0061"/>
<comment type="cofactor">
    <cofactor evidence="1 7">
        <name>(R)-lipoate</name>
        <dbReference type="ChEBI" id="CHEBI:83088"/>
    </cofactor>
</comment>
<dbReference type="Gene3D" id="4.10.320.10">
    <property type="entry name" value="E3-binding domain"/>
    <property type="match status" value="1"/>
</dbReference>
<sequence>MKVEFKMPKMGESISEATIINWLKNVGDVVDAEETILEVATDKVDSEVPSPVSGVITEIRFGKNDVVKVGEVLAMIETDESSSGKKITIGKTQHVNQKTQKGESLNNDLILNVEVKSHQPENKQQLKSNPDAFLSPLIISIAQKENLSLEEVQSIPGSGAEGRIQKSDVFDYLKNRKYPIKSVSQNNPELPKSTYPKPVIQFSEGKDRIVEMDRMRKMIADHMVYSKQTSPHVTSFIEVDVTNLVDWRNKNKDAFAEKHNEKLTFTPIFVDAVAKAIVDFPMINVSVDEKNIIVHKDINIGMATALPSGNLIVPVVKNADQKSLVELAAAVNHLAESSRNNKLKPDEVQGSTFTISNVGTFGSLMGTPIINQPEVAILALGIIKKRAEVITTSTGDEIAIRSMMYLSLSFDHRVVDGFLGGSFLRKVGDYLEQFDINTAI</sequence>
<dbReference type="InterPro" id="IPR001078">
    <property type="entry name" value="2-oxoacid_DH_actylTfrase"/>
</dbReference>
<dbReference type="Proteomes" id="UP000199580">
    <property type="component" value="Unassembled WGS sequence"/>
</dbReference>
<evidence type="ECO:0000256" key="2">
    <source>
        <dbReference type="ARBA" id="ARBA00007317"/>
    </source>
</evidence>
<dbReference type="PROSITE" id="PS50968">
    <property type="entry name" value="BIOTINYL_LIPOYL"/>
    <property type="match status" value="1"/>
</dbReference>
<organism evidence="9 10">
    <name type="scientific">Flavobacterium noncentrifugens</name>
    <dbReference type="NCBI Taxonomy" id="1128970"/>
    <lineage>
        <taxon>Bacteria</taxon>
        <taxon>Pseudomonadati</taxon>
        <taxon>Bacteroidota</taxon>
        <taxon>Flavobacteriia</taxon>
        <taxon>Flavobacteriales</taxon>
        <taxon>Flavobacteriaceae</taxon>
        <taxon>Flavobacterium</taxon>
    </lineage>
</organism>
<evidence type="ECO:0000256" key="7">
    <source>
        <dbReference type="RuleBase" id="RU003423"/>
    </source>
</evidence>
<protein>
    <recommendedName>
        <fullName evidence="7">Dihydrolipoamide acetyltransferase component of pyruvate dehydrogenase complex</fullName>
        <ecNumber evidence="7">2.3.1.-</ecNumber>
    </recommendedName>
</protein>
<evidence type="ECO:0000313" key="9">
    <source>
        <dbReference type="EMBL" id="SDJ14700.1"/>
    </source>
</evidence>
<evidence type="ECO:0000256" key="1">
    <source>
        <dbReference type="ARBA" id="ARBA00001938"/>
    </source>
</evidence>
<evidence type="ECO:0000256" key="5">
    <source>
        <dbReference type="ARBA" id="ARBA00022823"/>
    </source>
</evidence>
<dbReference type="InterPro" id="IPR004167">
    <property type="entry name" value="PSBD"/>
</dbReference>
<dbReference type="RefSeq" id="WP_091391321.1">
    <property type="nucleotide sequence ID" value="NZ_BKAI01000001.1"/>
</dbReference>
<name>A0A1G8REA3_9FLAO</name>
<comment type="similarity">
    <text evidence="2 7">Belongs to the 2-oxoacid dehydrogenase family.</text>
</comment>
<dbReference type="EMBL" id="FNEZ01000001">
    <property type="protein sequence ID" value="SDJ14700.1"/>
    <property type="molecule type" value="Genomic_DNA"/>
</dbReference>
<reference evidence="9 10" key="1">
    <citation type="submission" date="2016-10" db="EMBL/GenBank/DDBJ databases">
        <authorList>
            <person name="de Groot N.N."/>
        </authorList>
    </citation>
    <scope>NUCLEOTIDE SEQUENCE [LARGE SCALE GENOMIC DNA]</scope>
    <source>
        <strain evidence="9 10">CGMCC 1.10076</strain>
    </source>
</reference>
<evidence type="ECO:0000259" key="8">
    <source>
        <dbReference type="PROSITE" id="PS50968"/>
    </source>
</evidence>
<evidence type="ECO:0000313" key="10">
    <source>
        <dbReference type="Proteomes" id="UP000199580"/>
    </source>
</evidence>
<dbReference type="Gene3D" id="3.30.559.10">
    <property type="entry name" value="Chloramphenicol acetyltransferase-like domain"/>
    <property type="match status" value="1"/>
</dbReference>
<dbReference type="InterPro" id="IPR050743">
    <property type="entry name" value="2-oxoacid_DH_E2_comp"/>
</dbReference>
<dbReference type="OrthoDB" id="9805770at2"/>
<dbReference type="PANTHER" id="PTHR43178:SF5">
    <property type="entry name" value="LIPOAMIDE ACYLTRANSFERASE COMPONENT OF BRANCHED-CHAIN ALPHA-KETO ACID DEHYDROGENASE COMPLEX, MITOCHONDRIAL"/>
    <property type="match status" value="1"/>
</dbReference>
<accession>A0A1G8REA3</accession>
<dbReference type="InterPro" id="IPR023213">
    <property type="entry name" value="CAT-like_dom_sf"/>
</dbReference>
<dbReference type="PROSITE" id="PS00189">
    <property type="entry name" value="LIPOYL"/>
    <property type="match status" value="1"/>
</dbReference>
<feature type="domain" description="Lipoyl-binding" evidence="8">
    <location>
        <begin position="2"/>
        <end position="77"/>
    </location>
</feature>
<dbReference type="Pfam" id="PF00198">
    <property type="entry name" value="2-oxoacid_dh"/>
    <property type="match status" value="1"/>
</dbReference>
<dbReference type="FunFam" id="3.30.559.10:FF:000007">
    <property type="entry name" value="Dihydrolipoamide acetyltransferase component of pyruvate dehydrogenase complex"/>
    <property type="match status" value="1"/>
</dbReference>
<dbReference type="GO" id="GO:0005737">
    <property type="term" value="C:cytoplasm"/>
    <property type="evidence" value="ECO:0007669"/>
    <property type="project" value="TreeGrafter"/>
</dbReference>
<dbReference type="Pfam" id="PF00364">
    <property type="entry name" value="Biotin_lipoyl"/>
    <property type="match status" value="1"/>
</dbReference>
<dbReference type="CDD" id="cd06849">
    <property type="entry name" value="lipoyl_domain"/>
    <property type="match status" value="1"/>
</dbReference>